<comment type="caution">
    <text evidence="3">The sequence shown here is derived from an EMBL/GenBank/DDBJ whole genome shotgun (WGS) entry which is preliminary data.</text>
</comment>
<proteinExistence type="predicted"/>
<feature type="coiled-coil region" evidence="1">
    <location>
        <begin position="146"/>
        <end position="180"/>
    </location>
</feature>
<evidence type="ECO:0000256" key="2">
    <source>
        <dbReference type="SAM" id="MobiDB-lite"/>
    </source>
</evidence>
<keyword evidence="4" id="KW-1185">Reference proteome</keyword>
<accession>A0A0A4AD82</accession>
<feature type="compositionally biased region" description="Low complexity" evidence="2">
    <location>
        <begin position="69"/>
        <end position="92"/>
    </location>
</feature>
<name>A0A0A4AD82_9GAMM</name>
<dbReference type="AlphaFoldDB" id="A0A0A4AD82"/>
<feature type="coiled-coil region" evidence="1">
    <location>
        <begin position="16"/>
        <end position="43"/>
    </location>
</feature>
<evidence type="ECO:0000313" key="3">
    <source>
        <dbReference type="EMBL" id="KGT95803.1"/>
    </source>
</evidence>
<gene>
    <name evidence="3" type="ORF">NG99_01280</name>
</gene>
<reference evidence="3 4" key="1">
    <citation type="submission" date="2014-10" db="EMBL/GenBank/DDBJ databases">
        <title>Genome sequence of Erwinia typographi M043b.</title>
        <authorList>
            <person name="Chan K.-G."/>
            <person name="Tan W.-S."/>
        </authorList>
    </citation>
    <scope>NUCLEOTIDE SEQUENCE [LARGE SCALE GENOMIC DNA]</scope>
    <source>
        <strain evidence="3 4">M043b</strain>
    </source>
</reference>
<organism evidence="3 4">
    <name type="scientific">Erwinia typographi</name>
    <dbReference type="NCBI Taxonomy" id="371042"/>
    <lineage>
        <taxon>Bacteria</taxon>
        <taxon>Pseudomonadati</taxon>
        <taxon>Pseudomonadota</taxon>
        <taxon>Gammaproteobacteria</taxon>
        <taxon>Enterobacterales</taxon>
        <taxon>Erwiniaceae</taxon>
        <taxon>Erwinia</taxon>
    </lineage>
</organism>
<evidence type="ECO:0000256" key="1">
    <source>
        <dbReference type="SAM" id="Coils"/>
    </source>
</evidence>
<evidence type="ECO:0000313" key="4">
    <source>
        <dbReference type="Proteomes" id="UP000030351"/>
    </source>
</evidence>
<feature type="region of interest" description="Disordered" evidence="2">
    <location>
        <begin position="69"/>
        <end position="100"/>
    </location>
</feature>
<keyword evidence="1" id="KW-0175">Coiled coil</keyword>
<dbReference type="STRING" id="371042.NG99_01280"/>
<dbReference type="eggNOG" id="ENOG503424W">
    <property type="taxonomic scope" value="Bacteria"/>
</dbReference>
<dbReference type="EMBL" id="JRUQ01000006">
    <property type="protein sequence ID" value="KGT95803.1"/>
    <property type="molecule type" value="Genomic_DNA"/>
</dbReference>
<sequence>MSTKVVAATLTNRVIYETNRASLKRVRAELKNLKKQMASNSAAESRLQIAAVKSVHQAQVKAQKATAQQAATNANKSSRQQQIADAKAASAKSRADEKALKAAERAKLNSVKRNQTADLRFNKSAFDINRLQGLDSQERYKALREAHRITEEYRNQKISLQQANEALRQQKAILSSVARQQRSANKQSAGGKSINRFNNNRMLSLGGLLASPLGSTLSVGAGAWLAYDSARDALAGATTRQQGRKMVATMGLSPEEATALQQVVKQFAGFDLSYEKIADIAKDSQDKIGQLSLGSWTKTKNGQASFSGGGEMADWLNIMVNRAGYSQQGALSTLQNVKGPVELAVLLRSLQKSAKLTDSEFTALSETINDFSYVTKSVSYNGQNVIDTLDNLVSTGQILNSSQQKNVDYLNTLGQKSEQVGDSLEDTFASSFGKAMSDAGISTKSLDEAFVAAKPLIEGLGSMAGETTAKLLQWSTALAGWANRMNTELFGTKQHLSEGGTYYTDSPIGYGVEKAQQAYNFLTGGSSQIATMAQTQPQASNMFSNASQGVPAINNNLGIQVSVVPDGTAFSSAVSATASEVYNNGIDNLTFDMNNSMLKK</sequence>
<protein>
    <submittedName>
        <fullName evidence="3">Uncharacterized protein</fullName>
    </submittedName>
</protein>
<dbReference type="Proteomes" id="UP000030351">
    <property type="component" value="Unassembled WGS sequence"/>
</dbReference>